<feature type="compositionally biased region" description="Basic and acidic residues" evidence="1">
    <location>
        <begin position="73"/>
        <end position="83"/>
    </location>
</feature>
<dbReference type="EMBL" id="JAADJF010000546">
    <property type="protein sequence ID" value="KAF4415474.1"/>
    <property type="molecule type" value="Genomic_DNA"/>
</dbReference>
<comment type="caution">
    <text evidence="2">The sequence shown here is derived from an EMBL/GenBank/DDBJ whole genome shotgun (WGS) entry which is preliminary data.</text>
</comment>
<proteinExistence type="predicted"/>
<name>A0A8H4J9A2_9HYPO</name>
<feature type="region of interest" description="Disordered" evidence="1">
    <location>
        <begin position="43"/>
        <end position="121"/>
    </location>
</feature>
<dbReference type="Proteomes" id="UP000536711">
    <property type="component" value="Unassembled WGS sequence"/>
</dbReference>
<organism evidence="2 3">
    <name type="scientific">Fusarium acutatum</name>
    <dbReference type="NCBI Taxonomy" id="78861"/>
    <lineage>
        <taxon>Eukaryota</taxon>
        <taxon>Fungi</taxon>
        <taxon>Dikarya</taxon>
        <taxon>Ascomycota</taxon>
        <taxon>Pezizomycotina</taxon>
        <taxon>Sordariomycetes</taxon>
        <taxon>Hypocreomycetidae</taxon>
        <taxon>Hypocreales</taxon>
        <taxon>Nectriaceae</taxon>
        <taxon>Fusarium</taxon>
        <taxon>Fusarium fujikuroi species complex</taxon>
    </lineage>
</organism>
<evidence type="ECO:0000313" key="3">
    <source>
        <dbReference type="Proteomes" id="UP000536711"/>
    </source>
</evidence>
<accession>A0A8H4J9A2</accession>
<keyword evidence="3" id="KW-1185">Reference proteome</keyword>
<sequence length="434" mass="49770">MREDQVSLLHYTHIERHRYIPIHYKPESSPADRTLRGHLVKKARIDSANARPSRATTQSPDDKPGTSAVGKDTIAKDQIKQDPDTYLASVLDPDPHKPMNSETTTNKPHSSQSIASEPDFDEIAVSQVRISRAGEGTEASMVNQDKASKVASGRLDLTGVDLATDLHSIIDYKVDGEFLLKCRLRIGTNGWVPEERLQIGANFTLNTFWESRENINGRPHDKVNEKVFQIIPQEFKENGNQICIIRRIGEPYFFGTYDMMIYLTTLKEKWKAHVRLPKIIGLEQAKELYPDPSLWCEEMTGSLNSNPVPQMIFSHRKNLKDKECEFQFFILYDSRVGEWMSEVTIQELYPAAVETYWQSHPGLREEQSLERPRVPERCFKIVGHKLERGDTLLKVHLVGKSDHEGDIKVIKALKSLELWEQPTQSYLEEHKLQI</sequence>
<dbReference type="AlphaFoldDB" id="A0A8H4J9A2"/>
<gene>
    <name evidence="2" type="ORF">FACUT_13373</name>
</gene>
<evidence type="ECO:0000256" key="1">
    <source>
        <dbReference type="SAM" id="MobiDB-lite"/>
    </source>
</evidence>
<evidence type="ECO:0000313" key="2">
    <source>
        <dbReference type="EMBL" id="KAF4415474.1"/>
    </source>
</evidence>
<dbReference type="OrthoDB" id="5000654at2759"/>
<feature type="compositionally biased region" description="Polar residues" evidence="1">
    <location>
        <begin position="100"/>
        <end position="115"/>
    </location>
</feature>
<protein>
    <submittedName>
        <fullName evidence="2">Chromo domain</fullName>
    </submittedName>
</protein>
<reference evidence="2 3" key="1">
    <citation type="submission" date="2020-01" db="EMBL/GenBank/DDBJ databases">
        <title>Identification and distribution of gene clusters putatively required for synthesis of sphingolipid metabolism inhibitors in phylogenetically diverse species of the filamentous fungus Fusarium.</title>
        <authorList>
            <person name="Kim H.-S."/>
            <person name="Busman M."/>
            <person name="Brown D.W."/>
            <person name="Divon H."/>
            <person name="Uhlig S."/>
            <person name="Proctor R.H."/>
        </authorList>
    </citation>
    <scope>NUCLEOTIDE SEQUENCE [LARGE SCALE GENOMIC DNA]</scope>
    <source>
        <strain evidence="2 3">NRRL 13308</strain>
    </source>
</reference>